<accession>A0ACB8TAL5</accession>
<proteinExistence type="predicted"/>
<keyword evidence="2" id="KW-1185">Reference proteome</keyword>
<gene>
    <name evidence="1" type="ORF">BV25DRAFT_1600358</name>
</gene>
<reference evidence="1" key="1">
    <citation type="submission" date="2021-03" db="EMBL/GenBank/DDBJ databases">
        <authorList>
            <consortium name="DOE Joint Genome Institute"/>
            <person name="Ahrendt S."/>
            <person name="Looney B.P."/>
            <person name="Miyauchi S."/>
            <person name="Morin E."/>
            <person name="Drula E."/>
            <person name="Courty P.E."/>
            <person name="Chicoki N."/>
            <person name="Fauchery L."/>
            <person name="Kohler A."/>
            <person name="Kuo A."/>
            <person name="Labutti K."/>
            <person name="Pangilinan J."/>
            <person name="Lipzen A."/>
            <person name="Riley R."/>
            <person name="Andreopoulos W."/>
            <person name="He G."/>
            <person name="Johnson J."/>
            <person name="Barry K.W."/>
            <person name="Grigoriev I.V."/>
            <person name="Nagy L."/>
            <person name="Hibbett D."/>
            <person name="Henrissat B."/>
            <person name="Matheny P.B."/>
            <person name="Labbe J."/>
            <person name="Martin F."/>
        </authorList>
    </citation>
    <scope>NUCLEOTIDE SEQUENCE</scope>
    <source>
        <strain evidence="1">HHB10654</strain>
    </source>
</reference>
<name>A0ACB8TAL5_9AGAM</name>
<organism evidence="1 2">
    <name type="scientific">Artomyces pyxidatus</name>
    <dbReference type="NCBI Taxonomy" id="48021"/>
    <lineage>
        <taxon>Eukaryota</taxon>
        <taxon>Fungi</taxon>
        <taxon>Dikarya</taxon>
        <taxon>Basidiomycota</taxon>
        <taxon>Agaricomycotina</taxon>
        <taxon>Agaricomycetes</taxon>
        <taxon>Russulales</taxon>
        <taxon>Auriscalpiaceae</taxon>
        <taxon>Artomyces</taxon>
    </lineage>
</organism>
<sequence length="453" mass="51860">MYTLPKEPDRADKALYEQLSTGLERSKAKQRQDYDSPENPRLGRLPNTTGLRRISDSPAGRCEALMATRPMDTKSCTLVVMRAQVEFDLGLKYLIYLDFRGPKLVQYFTINTLGQFRASKSLLSLSGAYTADERVIQVEGIDYAGLVRRMIAYEIYQTRAPDPSEKLENMKAHFLRLKQEDGWKLARPAMAISVRCLLLRGHISVTLRRDYETGYFTLDKALNILTWGRSTWLNVHTDLRGAIFSDTFYAAVFRVVVQAYQQAFVVSNGRNHRFQLPGLLQRAEALIAYARSLHGKEIPGQERPGFITTFVEYPEAQGHFTKGWCLAEYAKKGLCKDDNDQMSHRRRAFESFLTAADLYYVDDERHAECLNSALNMLFDMKAPLRETLPVMERMRLATPGIKFIWEYSDRMRGGLDETLQHVASFEADVREGMKGNKPGYDLDDIVMPPWLLS</sequence>
<comment type="caution">
    <text evidence="1">The sequence shown here is derived from an EMBL/GenBank/DDBJ whole genome shotgun (WGS) entry which is preliminary data.</text>
</comment>
<reference evidence="1" key="2">
    <citation type="journal article" date="2022" name="New Phytol.">
        <title>Evolutionary transition to the ectomycorrhizal habit in the genomes of a hyperdiverse lineage of mushroom-forming fungi.</title>
        <authorList>
            <person name="Looney B."/>
            <person name="Miyauchi S."/>
            <person name="Morin E."/>
            <person name="Drula E."/>
            <person name="Courty P.E."/>
            <person name="Kohler A."/>
            <person name="Kuo A."/>
            <person name="LaButti K."/>
            <person name="Pangilinan J."/>
            <person name="Lipzen A."/>
            <person name="Riley R."/>
            <person name="Andreopoulos W."/>
            <person name="He G."/>
            <person name="Johnson J."/>
            <person name="Nolan M."/>
            <person name="Tritt A."/>
            <person name="Barry K.W."/>
            <person name="Grigoriev I.V."/>
            <person name="Nagy L.G."/>
            <person name="Hibbett D."/>
            <person name="Henrissat B."/>
            <person name="Matheny P.B."/>
            <person name="Labbe J."/>
            <person name="Martin F.M."/>
        </authorList>
    </citation>
    <scope>NUCLEOTIDE SEQUENCE</scope>
    <source>
        <strain evidence="1">HHB10654</strain>
    </source>
</reference>
<evidence type="ECO:0000313" key="2">
    <source>
        <dbReference type="Proteomes" id="UP000814140"/>
    </source>
</evidence>
<protein>
    <submittedName>
        <fullName evidence="1">Uncharacterized protein</fullName>
    </submittedName>
</protein>
<dbReference type="EMBL" id="MU277194">
    <property type="protein sequence ID" value="KAI0065854.1"/>
    <property type="molecule type" value="Genomic_DNA"/>
</dbReference>
<evidence type="ECO:0000313" key="1">
    <source>
        <dbReference type="EMBL" id="KAI0065854.1"/>
    </source>
</evidence>
<dbReference type="Proteomes" id="UP000814140">
    <property type="component" value="Unassembled WGS sequence"/>
</dbReference>